<name>A0ACB8TNQ4_9APHY</name>
<protein>
    <submittedName>
        <fullName evidence="1">Uncharacterized protein</fullName>
    </submittedName>
</protein>
<organism evidence="1 2">
    <name type="scientific">Irpex rosettiformis</name>
    <dbReference type="NCBI Taxonomy" id="378272"/>
    <lineage>
        <taxon>Eukaryota</taxon>
        <taxon>Fungi</taxon>
        <taxon>Dikarya</taxon>
        <taxon>Basidiomycota</taxon>
        <taxon>Agaricomycotina</taxon>
        <taxon>Agaricomycetes</taxon>
        <taxon>Polyporales</taxon>
        <taxon>Irpicaceae</taxon>
        <taxon>Irpex</taxon>
    </lineage>
</organism>
<sequence>MDATPAVVPPYELQSLVDAVLSDADDLSLTLPKILCAQGIGPDLYAGCSNGELLRLSLHRDSLSEIGSYSLVSRQGIPSGKAVDDIVLTASISRALVLSDRNIFIYTLPNLDLVGIQPMRNVVTFAVDEQHIRRGPPKTDSLHHVDPIDLCVLKRTSIALYSLRERLIFQKDIPLPSRATLARRTGKYLCFADQQFYNMIDLEAASLFQLLPLSQAEDSGPVKPFILVISDNEFLILSWTGASTLGLFITGDGDPVRGTLEWPKHPKAVTFDDPYVMTLMPDDSIEIHSIESQTLVQTIPPPIQPFNLPPSMLLDRTALFSARNGLFVPSAQRSTKLRKTSVPLLRNTKKAATENVTTTAPNDDLESELIDPL</sequence>
<proteinExistence type="predicted"/>
<comment type="caution">
    <text evidence="1">The sequence shown here is derived from an EMBL/GenBank/DDBJ whole genome shotgun (WGS) entry which is preliminary data.</text>
</comment>
<gene>
    <name evidence="1" type="ORF">BDY19DRAFT_620665</name>
</gene>
<accession>A0ACB8TNQ4</accession>
<evidence type="ECO:0000313" key="1">
    <source>
        <dbReference type="EMBL" id="KAI0083635.1"/>
    </source>
</evidence>
<evidence type="ECO:0000313" key="2">
    <source>
        <dbReference type="Proteomes" id="UP001055072"/>
    </source>
</evidence>
<keyword evidence="2" id="KW-1185">Reference proteome</keyword>
<dbReference type="Proteomes" id="UP001055072">
    <property type="component" value="Unassembled WGS sequence"/>
</dbReference>
<dbReference type="EMBL" id="MU274958">
    <property type="protein sequence ID" value="KAI0083635.1"/>
    <property type="molecule type" value="Genomic_DNA"/>
</dbReference>
<reference evidence="1" key="1">
    <citation type="journal article" date="2021" name="Environ. Microbiol.">
        <title>Gene family expansions and transcriptome signatures uncover fungal adaptations to wood decay.</title>
        <authorList>
            <person name="Hage H."/>
            <person name="Miyauchi S."/>
            <person name="Viragh M."/>
            <person name="Drula E."/>
            <person name="Min B."/>
            <person name="Chaduli D."/>
            <person name="Navarro D."/>
            <person name="Favel A."/>
            <person name="Norest M."/>
            <person name="Lesage-Meessen L."/>
            <person name="Balint B."/>
            <person name="Merenyi Z."/>
            <person name="de Eugenio L."/>
            <person name="Morin E."/>
            <person name="Martinez A.T."/>
            <person name="Baldrian P."/>
            <person name="Stursova M."/>
            <person name="Martinez M.J."/>
            <person name="Novotny C."/>
            <person name="Magnuson J.K."/>
            <person name="Spatafora J.W."/>
            <person name="Maurice S."/>
            <person name="Pangilinan J."/>
            <person name="Andreopoulos W."/>
            <person name="LaButti K."/>
            <person name="Hundley H."/>
            <person name="Na H."/>
            <person name="Kuo A."/>
            <person name="Barry K."/>
            <person name="Lipzen A."/>
            <person name="Henrissat B."/>
            <person name="Riley R."/>
            <person name="Ahrendt S."/>
            <person name="Nagy L.G."/>
            <person name="Grigoriev I.V."/>
            <person name="Martin F."/>
            <person name="Rosso M.N."/>
        </authorList>
    </citation>
    <scope>NUCLEOTIDE SEQUENCE</scope>
    <source>
        <strain evidence="1">CBS 384.51</strain>
    </source>
</reference>